<dbReference type="Proteomes" id="UP001239626">
    <property type="component" value="Unassembled WGS sequence"/>
</dbReference>
<evidence type="ECO:0000259" key="1">
    <source>
        <dbReference type="Pfam" id="PF01872"/>
    </source>
</evidence>
<dbReference type="PANTHER" id="PTHR38011:SF12">
    <property type="entry name" value="BIFUNCTIONAL DEAMINASE-REDUCTASE DOMAIN PROTEIN"/>
    <property type="match status" value="1"/>
</dbReference>
<proteinExistence type="predicted"/>
<evidence type="ECO:0000313" key="2">
    <source>
        <dbReference type="EMBL" id="MDQ0374044.1"/>
    </source>
</evidence>
<organism evidence="2 3">
    <name type="scientific">Cellulomonas humilata</name>
    <dbReference type="NCBI Taxonomy" id="144055"/>
    <lineage>
        <taxon>Bacteria</taxon>
        <taxon>Bacillati</taxon>
        <taxon>Actinomycetota</taxon>
        <taxon>Actinomycetes</taxon>
        <taxon>Micrococcales</taxon>
        <taxon>Cellulomonadaceae</taxon>
        <taxon>Cellulomonas</taxon>
    </lineage>
</organism>
<dbReference type="RefSeq" id="WP_307492486.1">
    <property type="nucleotide sequence ID" value="NZ_JAUSVB010000003.1"/>
</dbReference>
<dbReference type="PANTHER" id="PTHR38011">
    <property type="entry name" value="DIHYDROFOLATE REDUCTASE FAMILY PROTEIN (AFU_ORTHOLOGUE AFUA_8G06820)"/>
    <property type="match status" value="1"/>
</dbReference>
<name>A0ABU0EFJ3_9CELL</name>
<dbReference type="InterPro" id="IPR050765">
    <property type="entry name" value="Riboflavin_Biosynth_HTPR"/>
</dbReference>
<protein>
    <submittedName>
        <fullName evidence="2">Dihydrofolate reductase</fullName>
    </submittedName>
</protein>
<dbReference type="Gene3D" id="3.40.430.10">
    <property type="entry name" value="Dihydrofolate Reductase, subunit A"/>
    <property type="match status" value="1"/>
</dbReference>
<evidence type="ECO:0000313" key="3">
    <source>
        <dbReference type="Proteomes" id="UP001239626"/>
    </source>
</evidence>
<accession>A0ABU0EFJ3</accession>
<dbReference type="Pfam" id="PF01872">
    <property type="entry name" value="RibD_C"/>
    <property type="match status" value="1"/>
</dbReference>
<gene>
    <name evidence="2" type="ORF">J2X26_002365</name>
</gene>
<sequence length="203" mass="21085">MGIVRVSASVSLDGFSAGPDTSDAAPLGVGGERLHRWLFPAGGDRDVAAAGTTPTGADAAVAAEAFARTGAVVVGRRTYDIGVELWKDTPFPVPTFVVTHRPHEPRPMTSATFTFVTDGVASAVAQAVAAAGDRDVLVMGGADVSRQALTAGLVDEITLNLVPVLLHRGERLLDVDGDTTTELVRTGLVATDEATHLTFRVVR</sequence>
<dbReference type="SUPFAM" id="SSF53597">
    <property type="entry name" value="Dihydrofolate reductase-like"/>
    <property type="match status" value="1"/>
</dbReference>
<dbReference type="InterPro" id="IPR002734">
    <property type="entry name" value="RibDG_C"/>
</dbReference>
<feature type="domain" description="Bacterial bifunctional deaminase-reductase C-terminal" evidence="1">
    <location>
        <begin position="4"/>
        <end position="192"/>
    </location>
</feature>
<keyword evidence="3" id="KW-1185">Reference proteome</keyword>
<dbReference type="InterPro" id="IPR024072">
    <property type="entry name" value="DHFR-like_dom_sf"/>
</dbReference>
<comment type="caution">
    <text evidence="2">The sequence shown here is derived from an EMBL/GenBank/DDBJ whole genome shotgun (WGS) entry which is preliminary data.</text>
</comment>
<dbReference type="EMBL" id="JAUSVB010000003">
    <property type="protein sequence ID" value="MDQ0374044.1"/>
    <property type="molecule type" value="Genomic_DNA"/>
</dbReference>
<reference evidence="2 3" key="1">
    <citation type="submission" date="2023-07" db="EMBL/GenBank/DDBJ databases">
        <title>Sorghum-associated microbial communities from plants grown in Nebraska, USA.</title>
        <authorList>
            <person name="Schachtman D."/>
        </authorList>
    </citation>
    <scope>NUCLEOTIDE SEQUENCE [LARGE SCALE GENOMIC DNA]</scope>
    <source>
        <strain evidence="2 3">BE332</strain>
    </source>
</reference>